<proteinExistence type="predicted"/>
<dbReference type="EMBL" id="MH043623">
    <property type="protein sequence ID" value="AWM63245.1"/>
    <property type="molecule type" value="Genomic_DNA"/>
</dbReference>
<evidence type="ECO:0000313" key="1">
    <source>
        <dbReference type="EMBL" id="AWM63245.1"/>
    </source>
</evidence>
<dbReference type="AlphaFoldDB" id="A0A5S9AWM3"/>
<keyword evidence="1" id="KW-0614">Plasmid</keyword>
<geneLocation type="plasmid" evidence="1">
    <name>pGDZJ002-1</name>
</geneLocation>
<sequence length="65" mass="7450">MIDAKKMNKDLKENISADLFNSHFTKFIKAEGIYLYCSLKMSYNVCEGRVSHSGQLPENSDERCT</sequence>
<organism evidence="1">
    <name type="scientific">Escherichia coli</name>
    <dbReference type="NCBI Taxonomy" id="562"/>
    <lineage>
        <taxon>Bacteria</taxon>
        <taxon>Pseudomonadati</taxon>
        <taxon>Pseudomonadota</taxon>
        <taxon>Gammaproteobacteria</taxon>
        <taxon>Enterobacterales</taxon>
        <taxon>Enterobacteriaceae</taxon>
        <taxon>Escherichia</taxon>
    </lineage>
</organism>
<reference evidence="1" key="1">
    <citation type="submission" date="2018-03" db="EMBL/GenBank/DDBJ databases">
        <authorList>
            <person name="Feng Y."/>
        </authorList>
    </citation>
    <scope>NUCLEOTIDE SEQUENCE</scope>
    <source>
        <strain evidence="1">GDZJ002</strain>
        <plasmid evidence="1">pGDZJ002-1</plasmid>
    </source>
</reference>
<name>A0A5S9AWM3_ECOLX</name>
<protein>
    <submittedName>
        <fullName evidence="1">Uncharacterized protein</fullName>
    </submittedName>
</protein>
<accession>A0A5S9AWM3</accession>